<gene>
    <name evidence="2" type="ORF">DealDRAFT_1690</name>
</gene>
<keyword evidence="2" id="KW-0808">Transferase</keyword>
<dbReference type="InterPro" id="IPR000836">
    <property type="entry name" value="PRTase_dom"/>
</dbReference>
<comment type="caution">
    <text evidence="2">The sequence shown here is derived from an EMBL/GenBank/DDBJ whole genome shotgun (WGS) entry which is preliminary data.</text>
</comment>
<dbReference type="Proteomes" id="UP000006443">
    <property type="component" value="Unassembled WGS sequence"/>
</dbReference>
<organism evidence="2 3">
    <name type="scientific">Dethiobacter alkaliphilus AHT 1</name>
    <dbReference type="NCBI Taxonomy" id="555088"/>
    <lineage>
        <taxon>Bacteria</taxon>
        <taxon>Bacillati</taxon>
        <taxon>Bacillota</taxon>
        <taxon>Dethiobacteria</taxon>
        <taxon>Dethiobacterales</taxon>
        <taxon>Dethiobacteraceae</taxon>
        <taxon>Dethiobacter</taxon>
    </lineage>
</organism>
<dbReference type="Pfam" id="PF14681">
    <property type="entry name" value="UPRTase"/>
    <property type="match status" value="1"/>
</dbReference>
<protein>
    <submittedName>
        <fullName evidence="2">Phosphoribosyltransferase</fullName>
    </submittedName>
</protein>
<sequence length="136" mass="14750">MLVPVLRAGLAMADPLLKQLPTSPVGHVGLVRDHDTLEPIRYLVKLPPMAGRPVWVLDPMLATGGSVCEALNILREYGAEDISLFSIIAAPEGVARLEREHPDVRLFLGVLDEKLNEKGYIMPGLGDAGDRLYGTV</sequence>
<dbReference type="eggNOG" id="COG0035">
    <property type="taxonomic scope" value="Bacteria"/>
</dbReference>
<dbReference type="Gene3D" id="3.40.50.2020">
    <property type="match status" value="1"/>
</dbReference>
<dbReference type="GO" id="GO:0016757">
    <property type="term" value="F:glycosyltransferase activity"/>
    <property type="evidence" value="ECO:0007669"/>
    <property type="project" value="UniProtKB-KW"/>
</dbReference>
<accession>C0GGD7</accession>
<keyword evidence="3" id="KW-1185">Reference proteome</keyword>
<proteinExistence type="predicted"/>
<name>C0GGD7_DETAL</name>
<evidence type="ECO:0000259" key="1">
    <source>
        <dbReference type="Pfam" id="PF14681"/>
    </source>
</evidence>
<evidence type="ECO:0000313" key="3">
    <source>
        <dbReference type="Proteomes" id="UP000006443"/>
    </source>
</evidence>
<dbReference type="AlphaFoldDB" id="C0GGD7"/>
<dbReference type="EMBL" id="ACJM01000007">
    <property type="protein sequence ID" value="EEG77567.1"/>
    <property type="molecule type" value="Genomic_DNA"/>
</dbReference>
<feature type="domain" description="Phosphoribosyltransferase" evidence="1">
    <location>
        <begin position="2"/>
        <end position="135"/>
    </location>
</feature>
<dbReference type="NCBIfam" id="NF001097">
    <property type="entry name" value="PRK00129.1"/>
    <property type="match status" value="1"/>
</dbReference>
<dbReference type="CDD" id="cd06223">
    <property type="entry name" value="PRTases_typeI"/>
    <property type="match status" value="1"/>
</dbReference>
<reference evidence="2 3" key="1">
    <citation type="submission" date="2009-02" db="EMBL/GenBank/DDBJ databases">
        <title>Sequencing of the draft genome and assembly of Dethiobacter alkaliphilus AHT 1.</title>
        <authorList>
            <consortium name="US DOE Joint Genome Institute (JGI-PGF)"/>
            <person name="Lucas S."/>
            <person name="Copeland A."/>
            <person name="Lapidus A."/>
            <person name="Glavina del Rio T."/>
            <person name="Dalin E."/>
            <person name="Tice H."/>
            <person name="Bruce D."/>
            <person name="Goodwin L."/>
            <person name="Pitluck S."/>
            <person name="Larimer F."/>
            <person name="Land M.L."/>
            <person name="Hauser L."/>
            <person name="Muyzer G."/>
        </authorList>
    </citation>
    <scope>NUCLEOTIDE SEQUENCE [LARGE SCALE GENOMIC DNA]</scope>
    <source>
        <strain evidence="2 3">AHT 1</strain>
    </source>
</reference>
<dbReference type="InterPro" id="IPR029057">
    <property type="entry name" value="PRTase-like"/>
</dbReference>
<dbReference type="SUPFAM" id="SSF53271">
    <property type="entry name" value="PRTase-like"/>
    <property type="match status" value="1"/>
</dbReference>
<dbReference type="STRING" id="555088.DealDRAFT_1690"/>
<evidence type="ECO:0000313" key="2">
    <source>
        <dbReference type="EMBL" id="EEG77567.1"/>
    </source>
</evidence>
<keyword evidence="2" id="KW-0328">Glycosyltransferase</keyword>